<proteinExistence type="predicted"/>
<evidence type="ECO:0000313" key="2">
    <source>
        <dbReference type="EMBL" id="NKX50254.1"/>
    </source>
</evidence>
<comment type="caution">
    <text evidence="2">The sequence shown here is derived from an EMBL/GenBank/DDBJ whole genome shotgun (WGS) entry which is preliminary data.</text>
</comment>
<reference evidence="2 3" key="1">
    <citation type="submission" date="2020-04" db="EMBL/GenBank/DDBJ databases">
        <authorList>
            <person name="Liu S."/>
        </authorList>
    </citation>
    <scope>NUCLEOTIDE SEQUENCE [LARGE SCALE GENOMIC DNA]</scope>
    <source>
        <strain evidence="2 3">CGMCC 1.15091</strain>
    </source>
</reference>
<gene>
    <name evidence="2" type="ORF">HER39_06660</name>
</gene>
<evidence type="ECO:0008006" key="4">
    <source>
        <dbReference type="Google" id="ProtNLM"/>
    </source>
</evidence>
<protein>
    <recommendedName>
        <fullName evidence="4">ABM domain-containing protein</fullName>
    </recommendedName>
</protein>
<evidence type="ECO:0000256" key="1">
    <source>
        <dbReference type="SAM" id="MobiDB-lite"/>
    </source>
</evidence>
<dbReference type="EMBL" id="JAAZSR010000074">
    <property type="protein sequence ID" value="NKX50254.1"/>
    <property type="molecule type" value="Genomic_DNA"/>
</dbReference>
<sequence length="105" mass="11828">MAGFVQIIEFQTSRIEEIEKLGRPSRTEGSTPPTFRRITATPDRDRPGMYYTIGEFDSYESAMENPTRPETSEFAARLAALCDAPPVFRNLDVQWEDTGEPRPGG</sequence>
<evidence type="ECO:0000313" key="3">
    <source>
        <dbReference type="Proteomes" id="UP000523795"/>
    </source>
</evidence>
<keyword evidence="3" id="KW-1185">Reference proteome</keyword>
<organism evidence="2 3">
    <name type="scientific">Arthrobacter deserti</name>
    <dbReference type="NCBI Taxonomy" id="1742687"/>
    <lineage>
        <taxon>Bacteria</taxon>
        <taxon>Bacillati</taxon>
        <taxon>Actinomycetota</taxon>
        <taxon>Actinomycetes</taxon>
        <taxon>Micrococcales</taxon>
        <taxon>Micrococcaceae</taxon>
        <taxon>Arthrobacter</taxon>
    </lineage>
</organism>
<dbReference type="Proteomes" id="UP000523795">
    <property type="component" value="Unassembled WGS sequence"/>
</dbReference>
<feature type="region of interest" description="Disordered" evidence="1">
    <location>
        <begin position="21"/>
        <end position="49"/>
    </location>
</feature>
<name>A0ABX1JPG2_9MICC</name>
<accession>A0ABX1JPG2</accession>